<dbReference type="PANTHER" id="PTHR18937:SF12">
    <property type="entry name" value="STRUCTURAL MAINTENANCE OF CHROMOSOMES PROTEIN"/>
    <property type="match status" value="1"/>
</dbReference>
<dbReference type="AlphaFoldDB" id="A0A7S3SLU9"/>
<feature type="region of interest" description="Disordered" evidence="7">
    <location>
        <begin position="116"/>
        <end position="139"/>
    </location>
</feature>
<feature type="compositionally biased region" description="Low complexity" evidence="7">
    <location>
        <begin position="26"/>
        <end position="36"/>
    </location>
</feature>
<dbReference type="SUPFAM" id="SSF52540">
    <property type="entry name" value="P-loop containing nucleoside triphosphate hydrolases"/>
    <property type="match status" value="1"/>
</dbReference>
<feature type="region of interest" description="Disordered" evidence="7">
    <location>
        <begin position="1"/>
        <end position="45"/>
    </location>
</feature>
<keyword evidence="2" id="KW-0132">Cell division</keyword>
<comment type="subcellular location">
    <subcellularLocation>
        <location evidence="1">Nucleus</location>
    </subcellularLocation>
</comment>
<evidence type="ECO:0000256" key="7">
    <source>
        <dbReference type="SAM" id="MobiDB-lite"/>
    </source>
</evidence>
<proteinExistence type="predicted"/>
<evidence type="ECO:0000256" key="4">
    <source>
        <dbReference type="ARBA" id="ARBA00023242"/>
    </source>
</evidence>
<evidence type="ECO:0000256" key="1">
    <source>
        <dbReference type="ARBA" id="ARBA00004123"/>
    </source>
</evidence>
<keyword evidence="5" id="KW-0131">Cell cycle</keyword>
<feature type="compositionally biased region" description="Polar residues" evidence="7">
    <location>
        <begin position="365"/>
        <end position="374"/>
    </location>
</feature>
<dbReference type="PANTHER" id="PTHR18937">
    <property type="entry name" value="STRUCTURAL MAINTENANCE OF CHROMOSOMES SMC FAMILY MEMBER"/>
    <property type="match status" value="1"/>
</dbReference>
<feature type="compositionally biased region" description="Acidic residues" evidence="7">
    <location>
        <begin position="309"/>
        <end position="329"/>
    </location>
</feature>
<feature type="coiled-coil region" evidence="6">
    <location>
        <begin position="420"/>
        <end position="447"/>
    </location>
</feature>
<evidence type="ECO:0000256" key="6">
    <source>
        <dbReference type="SAM" id="Coils"/>
    </source>
</evidence>
<keyword evidence="3" id="KW-0498">Mitosis</keyword>
<protein>
    <recommendedName>
        <fullName evidence="8">RecF/RecN/SMC N-terminal domain-containing protein</fullName>
    </recommendedName>
</protein>
<evidence type="ECO:0000313" key="9">
    <source>
        <dbReference type="EMBL" id="CAE0557429.1"/>
    </source>
</evidence>
<feature type="compositionally biased region" description="Basic and acidic residues" evidence="7">
    <location>
        <begin position="15"/>
        <end position="24"/>
    </location>
</feature>
<evidence type="ECO:0000256" key="3">
    <source>
        <dbReference type="ARBA" id="ARBA00022776"/>
    </source>
</evidence>
<dbReference type="InterPro" id="IPR027417">
    <property type="entry name" value="P-loop_NTPase"/>
</dbReference>
<feature type="compositionally biased region" description="Low complexity" evidence="7">
    <location>
        <begin position="259"/>
        <end position="272"/>
    </location>
</feature>
<keyword evidence="4" id="KW-0539">Nucleus</keyword>
<evidence type="ECO:0000259" key="8">
    <source>
        <dbReference type="Pfam" id="PF02463"/>
    </source>
</evidence>
<accession>A0A7S3SLU9</accession>
<dbReference type="EMBL" id="HBIR01028968">
    <property type="protein sequence ID" value="CAE0557429.1"/>
    <property type="molecule type" value="Transcribed_RNA"/>
</dbReference>
<feature type="region of interest" description="Disordered" evidence="7">
    <location>
        <begin position="301"/>
        <end position="384"/>
    </location>
</feature>
<sequence>MPAREVSSPLLLGSELKEMKERRLPSAGASAATGSSPRGAEGALASLRQQLEARSAEHAKAAAAMATATAAAAAAVSRTAACASALSEASAVLGGCRESAVAARALVASAEAEQATVSAARGDEASRASREVGGGEEGSRRAEEALVGLVACAAERAGMLHEILRRARRWRSQSLAAERALAAADRSCRLAAAKRTTLAEALKSADAQAKALERRCAAAADGHAAGGRKVSALSEQLKTIGADLDLLKAAHEAALSAHSEATAARASHSSQARRAKGDLETQEEELETTQRSLRLFRAQLGAAQQPTAGEEEAEARAEEEAEAEAEAEAGAEAVEGEGGGGGKAEEAEGHGDASCVVPGGRRGADTSQEASQEAPQEAPQEASIEVRRLTLRAEEADFEGRRRALDVEELRRYLEAAGEVKRLRADSEAEQAALRDALRRLESLTAERGRVVLGKLSEVDGRLRATFRALCDDGDASLEYATTPAVLFEEGVSIRARPPQSEWSHFEELSGGQKALVAVALQLALHPPDASHPCLYDEVDAALDTRRTKALADFMAQREGAQSIFVSHRPELLEAATMLVGCYVGESGGSQAVSVMA</sequence>
<dbReference type="GO" id="GO:0008278">
    <property type="term" value="C:cohesin complex"/>
    <property type="evidence" value="ECO:0007669"/>
    <property type="project" value="TreeGrafter"/>
</dbReference>
<evidence type="ECO:0000256" key="5">
    <source>
        <dbReference type="ARBA" id="ARBA00023306"/>
    </source>
</evidence>
<dbReference type="GO" id="GO:0003677">
    <property type="term" value="F:DNA binding"/>
    <property type="evidence" value="ECO:0007669"/>
    <property type="project" value="TreeGrafter"/>
</dbReference>
<feature type="domain" description="RecF/RecN/SMC N-terminal" evidence="8">
    <location>
        <begin position="380"/>
        <end position="588"/>
    </location>
</feature>
<dbReference type="InterPro" id="IPR003395">
    <property type="entry name" value="RecF/RecN/SMC_N"/>
</dbReference>
<dbReference type="Gene3D" id="3.40.50.300">
    <property type="entry name" value="P-loop containing nucleotide triphosphate hydrolases"/>
    <property type="match status" value="1"/>
</dbReference>
<name>A0A7S3SLU9_EMIHU</name>
<gene>
    <name evidence="9" type="ORF">EHUX00137_LOCUS22392</name>
</gene>
<feature type="compositionally biased region" description="Basic and acidic residues" evidence="7">
    <location>
        <begin position="121"/>
        <end position="130"/>
    </location>
</feature>
<reference evidence="9" key="1">
    <citation type="submission" date="2021-01" db="EMBL/GenBank/DDBJ databases">
        <authorList>
            <person name="Corre E."/>
            <person name="Pelletier E."/>
            <person name="Niang G."/>
            <person name="Scheremetjew M."/>
            <person name="Finn R."/>
            <person name="Kale V."/>
            <person name="Holt S."/>
            <person name="Cochrane G."/>
            <person name="Meng A."/>
            <person name="Brown T."/>
            <person name="Cohen L."/>
        </authorList>
    </citation>
    <scope>NUCLEOTIDE SEQUENCE</scope>
    <source>
        <strain evidence="9">379</strain>
    </source>
</reference>
<dbReference type="GO" id="GO:0051301">
    <property type="term" value="P:cell division"/>
    <property type="evidence" value="ECO:0007669"/>
    <property type="project" value="UniProtKB-KW"/>
</dbReference>
<feature type="region of interest" description="Disordered" evidence="7">
    <location>
        <begin position="259"/>
        <end position="289"/>
    </location>
</feature>
<evidence type="ECO:0000256" key="2">
    <source>
        <dbReference type="ARBA" id="ARBA00022618"/>
    </source>
</evidence>
<dbReference type="GO" id="GO:0005634">
    <property type="term" value="C:nucleus"/>
    <property type="evidence" value="ECO:0007669"/>
    <property type="project" value="UniProtKB-SubCell"/>
</dbReference>
<dbReference type="Pfam" id="PF02463">
    <property type="entry name" value="SMC_N"/>
    <property type="match status" value="1"/>
</dbReference>
<organism evidence="9">
    <name type="scientific">Emiliania huxleyi</name>
    <name type="common">Coccolithophore</name>
    <name type="synonym">Pontosphaera huxleyi</name>
    <dbReference type="NCBI Taxonomy" id="2903"/>
    <lineage>
        <taxon>Eukaryota</taxon>
        <taxon>Haptista</taxon>
        <taxon>Haptophyta</taxon>
        <taxon>Prymnesiophyceae</taxon>
        <taxon>Isochrysidales</taxon>
        <taxon>Noelaerhabdaceae</taxon>
        <taxon>Emiliania</taxon>
    </lineage>
</organism>
<keyword evidence="6" id="KW-0175">Coiled coil</keyword>
<dbReference type="GO" id="GO:0007062">
    <property type="term" value="P:sister chromatid cohesion"/>
    <property type="evidence" value="ECO:0007669"/>
    <property type="project" value="TreeGrafter"/>
</dbReference>